<sequence length="140" mass="16176">MTKFGILLRDPKKSSGTALTTFVTQMTAHYENDSEEGYDLWLNLGQDFYDWDEQSLAKVEKLTMGHLRNVLFDRKVYTPKDAKPIEKLDKEKNLPFKGTIISTSEDTLKLSQQRQCDKTNAIDTADDIKSQYVKERARVH</sequence>
<dbReference type="Proteomes" id="UP001590950">
    <property type="component" value="Unassembled WGS sequence"/>
</dbReference>
<evidence type="ECO:0000313" key="1">
    <source>
        <dbReference type="EMBL" id="KAL2039513.1"/>
    </source>
</evidence>
<protein>
    <submittedName>
        <fullName evidence="1">Uncharacterized protein</fullName>
    </submittedName>
</protein>
<proteinExistence type="predicted"/>
<name>A0ABR4A392_9LECA</name>
<evidence type="ECO:0000313" key="2">
    <source>
        <dbReference type="Proteomes" id="UP001590950"/>
    </source>
</evidence>
<dbReference type="EMBL" id="JBEFKJ010000025">
    <property type="protein sequence ID" value="KAL2039513.1"/>
    <property type="molecule type" value="Genomic_DNA"/>
</dbReference>
<keyword evidence="2" id="KW-1185">Reference proteome</keyword>
<gene>
    <name evidence="1" type="ORF">N7G274_007785</name>
</gene>
<reference evidence="1 2" key="1">
    <citation type="submission" date="2024-09" db="EMBL/GenBank/DDBJ databases">
        <title>Rethinking Asexuality: The Enigmatic Case of Functional Sexual Genes in Lepraria (Stereocaulaceae).</title>
        <authorList>
            <person name="Doellman M."/>
            <person name="Sun Y."/>
            <person name="Barcenas-Pena A."/>
            <person name="Lumbsch H.T."/>
            <person name="Grewe F."/>
        </authorList>
    </citation>
    <scope>NUCLEOTIDE SEQUENCE [LARGE SCALE GENOMIC DNA]</scope>
    <source>
        <strain evidence="1 2">Mercado 3170</strain>
    </source>
</reference>
<organism evidence="1 2">
    <name type="scientific">Stereocaulon virgatum</name>
    <dbReference type="NCBI Taxonomy" id="373712"/>
    <lineage>
        <taxon>Eukaryota</taxon>
        <taxon>Fungi</taxon>
        <taxon>Dikarya</taxon>
        <taxon>Ascomycota</taxon>
        <taxon>Pezizomycotina</taxon>
        <taxon>Lecanoromycetes</taxon>
        <taxon>OSLEUM clade</taxon>
        <taxon>Lecanoromycetidae</taxon>
        <taxon>Lecanorales</taxon>
        <taxon>Lecanorineae</taxon>
        <taxon>Stereocaulaceae</taxon>
        <taxon>Stereocaulon</taxon>
    </lineage>
</organism>
<comment type="caution">
    <text evidence="1">The sequence shown here is derived from an EMBL/GenBank/DDBJ whole genome shotgun (WGS) entry which is preliminary data.</text>
</comment>
<accession>A0ABR4A392</accession>